<gene>
    <name evidence="2" type="ORF">E7Z59_08020</name>
</gene>
<sequence length="91" mass="10138">MALRITEVNGIFEVNGNLLASNAYQLRKHFEAVLQIKKHIRINLGHLETLDTGSIGDLRSLISYATRNGKFIEFLGKSNRKVCKVLKAAGL</sequence>
<dbReference type="InterPro" id="IPR002645">
    <property type="entry name" value="STAS_dom"/>
</dbReference>
<dbReference type="Proteomes" id="UP000305939">
    <property type="component" value="Unassembled WGS sequence"/>
</dbReference>
<dbReference type="InterPro" id="IPR036513">
    <property type="entry name" value="STAS_dom_sf"/>
</dbReference>
<organism evidence="2 3">
    <name type="scientific">Robertkochia marina</name>
    <dbReference type="NCBI Taxonomy" id="1227945"/>
    <lineage>
        <taxon>Bacteria</taxon>
        <taxon>Pseudomonadati</taxon>
        <taxon>Bacteroidota</taxon>
        <taxon>Flavobacteriia</taxon>
        <taxon>Flavobacteriales</taxon>
        <taxon>Flavobacteriaceae</taxon>
        <taxon>Robertkochia</taxon>
    </lineage>
</organism>
<evidence type="ECO:0000313" key="2">
    <source>
        <dbReference type="EMBL" id="THD67598.1"/>
    </source>
</evidence>
<protein>
    <submittedName>
        <fullName evidence="2">STAS domain-containing protein</fullName>
    </submittedName>
</protein>
<reference evidence="2 3" key="1">
    <citation type="submission" date="2019-04" db="EMBL/GenBank/DDBJ databases">
        <title>Draft genome sequence of Robertkochia marina CC-AMO-30D.</title>
        <authorList>
            <person name="Hameed A."/>
            <person name="Lin S.-Y."/>
            <person name="Shahina M."/>
            <person name="Lai W.-A."/>
            <person name="Young C.-C."/>
        </authorList>
    </citation>
    <scope>NUCLEOTIDE SEQUENCE [LARGE SCALE GENOMIC DNA]</scope>
    <source>
        <strain evidence="2 3">CC-AMO-30D</strain>
    </source>
</reference>
<dbReference type="Gene3D" id="3.30.750.24">
    <property type="entry name" value="STAS domain"/>
    <property type="match status" value="1"/>
</dbReference>
<dbReference type="Pfam" id="PF01740">
    <property type="entry name" value="STAS"/>
    <property type="match status" value="1"/>
</dbReference>
<dbReference type="EMBL" id="SSMC01000002">
    <property type="protein sequence ID" value="THD67598.1"/>
    <property type="molecule type" value="Genomic_DNA"/>
</dbReference>
<evidence type="ECO:0000313" key="3">
    <source>
        <dbReference type="Proteomes" id="UP000305939"/>
    </source>
</evidence>
<keyword evidence="3" id="KW-1185">Reference proteome</keyword>
<comment type="caution">
    <text evidence="2">The sequence shown here is derived from an EMBL/GenBank/DDBJ whole genome shotgun (WGS) entry which is preliminary data.</text>
</comment>
<name>A0A4S3M0A6_9FLAO</name>
<dbReference type="PROSITE" id="PS50801">
    <property type="entry name" value="STAS"/>
    <property type="match status" value="1"/>
</dbReference>
<evidence type="ECO:0000259" key="1">
    <source>
        <dbReference type="PROSITE" id="PS50801"/>
    </source>
</evidence>
<dbReference type="RefSeq" id="WP_136335803.1">
    <property type="nucleotide sequence ID" value="NZ_QXMP01000005.1"/>
</dbReference>
<feature type="domain" description="STAS" evidence="1">
    <location>
        <begin position="11"/>
        <end position="91"/>
    </location>
</feature>
<proteinExistence type="predicted"/>
<dbReference type="SUPFAM" id="SSF52091">
    <property type="entry name" value="SpoIIaa-like"/>
    <property type="match status" value="1"/>
</dbReference>
<dbReference type="AlphaFoldDB" id="A0A4S3M0A6"/>
<accession>A0A4S3M0A6</accession>
<dbReference type="OrthoDB" id="1163458at2"/>